<reference evidence="2" key="1">
    <citation type="journal article" date="2022" name="Mol. Ecol. Resour.">
        <title>The genomes of chicory, endive, great burdock and yacon provide insights into Asteraceae palaeo-polyploidization history and plant inulin production.</title>
        <authorList>
            <person name="Fan W."/>
            <person name="Wang S."/>
            <person name="Wang H."/>
            <person name="Wang A."/>
            <person name="Jiang F."/>
            <person name="Liu H."/>
            <person name="Zhao H."/>
            <person name="Xu D."/>
            <person name="Zhang Y."/>
        </authorList>
    </citation>
    <scope>NUCLEOTIDE SEQUENCE [LARGE SCALE GENOMIC DNA]</scope>
    <source>
        <strain evidence="2">cv. Yunnan</strain>
    </source>
</reference>
<keyword evidence="2" id="KW-1185">Reference proteome</keyword>
<comment type="caution">
    <text evidence="1">The sequence shown here is derived from an EMBL/GenBank/DDBJ whole genome shotgun (WGS) entry which is preliminary data.</text>
</comment>
<accession>A0ACB9I0I2</accession>
<reference evidence="1 2" key="2">
    <citation type="journal article" date="2022" name="Mol. Ecol. Resour.">
        <title>The genomes of chicory, endive, great burdock and yacon provide insights into Asteraceae paleo-polyploidization history and plant inulin production.</title>
        <authorList>
            <person name="Fan W."/>
            <person name="Wang S."/>
            <person name="Wang H."/>
            <person name="Wang A."/>
            <person name="Jiang F."/>
            <person name="Liu H."/>
            <person name="Zhao H."/>
            <person name="Xu D."/>
            <person name="Zhang Y."/>
        </authorList>
    </citation>
    <scope>NUCLEOTIDE SEQUENCE [LARGE SCALE GENOMIC DNA]</scope>
    <source>
        <strain evidence="2">cv. Yunnan</strain>
        <tissue evidence="1">Leaves</tissue>
    </source>
</reference>
<gene>
    <name evidence="1" type="ORF">L1987_29617</name>
</gene>
<name>A0ACB9I0I2_9ASTR</name>
<protein>
    <submittedName>
        <fullName evidence="1">Uncharacterized protein</fullName>
    </submittedName>
</protein>
<sequence>MVSETAIQLMFPAGDIFVTRVKHLTLCRWFPVVVFDMCRMSHAKFEEYRHKYHNELREGCFKESFFVKCPFCPDSRDYSYSDLIIHAKRIVRKSIKASFDEKAKHMGLIDYLETDFHAKIKWSDLASVNTTPKQNADEELTVWPWMAVVANVPVEYKNDGGNKLKDDWVKEGYNPVEVHLLLNSHDNSGLAVVEFGKTWDGFFHVMTLMKSFEVNKHGRKDWFDEETCKDDRLYAWIATDEDYNSHGFVGDYLKKSGDLKTVTDVQKEDESVVLGLKTMIEEIDKRSEEMNSKITKKDVQLKTAMEQKEGLIENFNKDMKMIQNKEKVQHKMITTEHERTKWRLEDREKGLRAREALNEIEKRKLDDEKRQALRFCILSILEQKKADEGVLKLVEDQKREKEKLHQKIIELQKKLDEKQGLELTIKQMKGALEAMKHMIDEQRLEAKNKMKSIQNDLKEKEEELEYLELLNQTLIVQERKSNDEYVEGRKELISVSSVKTLEQQGEQTCNLERRRSICSPEMDNHKKAFNFFLRNAKPVNKANGVEENCIHMITLRLSEPHCRPSLQTAVATAPPVHHKRTADALLQSPSLLLKSSKSGSTLKMWVRCKNRLNYLEAFQKYSKSPWILQTSGFSDIPFKKPKLAPLQERRMIDRRRLCAKGGDGGNGCFSFHRSRHVRHGRPDGGNGGRGGDVILECSPTIWDLSSLQHHINAKRGGHGASKNKIGSRGDDKVVLVPVGTVLHLVEGEMPSMVGKGIKGSSAPLNPWEIPTTLESDHKEMNTPKVTSNISSKSKSSVDLEYFVSSNERKISSSEAQVTGNGVSESDTMEESEQEEEEHIDYNVAELTEPGQRIIVAHGGEGGLGNISLSKSYKKHGGLEKVDDTDVQEDENEFTSSLTIGSPGSESVLILELKSIADVGLVGMPNAGKSTLLGALSKAQPRIGHYAFTTLRPNLGNLTYDDLSVTVADIPGLIKGAHKNRGLGHAFLRHIERTRVLAYVLDLAAALDGRKGVPPWEQLRDLILELEFYNEGLSDRPALIVANKIDEAGAEEVYDELRRRVCGVNIFPVCAVLEEGVAELKDGLRMLVNGEDCNRLTLDGIDVD</sequence>
<dbReference type="EMBL" id="CM042027">
    <property type="protein sequence ID" value="KAI3801510.1"/>
    <property type="molecule type" value="Genomic_DNA"/>
</dbReference>
<organism evidence="1 2">
    <name type="scientific">Smallanthus sonchifolius</name>
    <dbReference type="NCBI Taxonomy" id="185202"/>
    <lineage>
        <taxon>Eukaryota</taxon>
        <taxon>Viridiplantae</taxon>
        <taxon>Streptophyta</taxon>
        <taxon>Embryophyta</taxon>
        <taxon>Tracheophyta</taxon>
        <taxon>Spermatophyta</taxon>
        <taxon>Magnoliopsida</taxon>
        <taxon>eudicotyledons</taxon>
        <taxon>Gunneridae</taxon>
        <taxon>Pentapetalae</taxon>
        <taxon>asterids</taxon>
        <taxon>campanulids</taxon>
        <taxon>Asterales</taxon>
        <taxon>Asteraceae</taxon>
        <taxon>Asteroideae</taxon>
        <taxon>Heliantheae alliance</taxon>
        <taxon>Millerieae</taxon>
        <taxon>Smallanthus</taxon>
    </lineage>
</organism>
<proteinExistence type="predicted"/>
<dbReference type="Proteomes" id="UP001056120">
    <property type="component" value="Linkage Group LG10"/>
</dbReference>
<evidence type="ECO:0000313" key="1">
    <source>
        <dbReference type="EMBL" id="KAI3801510.1"/>
    </source>
</evidence>
<evidence type="ECO:0000313" key="2">
    <source>
        <dbReference type="Proteomes" id="UP001056120"/>
    </source>
</evidence>